<dbReference type="Pfam" id="PF01408">
    <property type="entry name" value="GFO_IDH_MocA"/>
    <property type="match status" value="1"/>
</dbReference>
<dbReference type="GO" id="GO:0000166">
    <property type="term" value="F:nucleotide binding"/>
    <property type="evidence" value="ECO:0007669"/>
    <property type="project" value="InterPro"/>
</dbReference>
<reference evidence="3" key="1">
    <citation type="submission" date="2019-09" db="EMBL/GenBank/DDBJ databases">
        <title>Characterisation of the sponge microbiome using genome-centric metagenomics.</title>
        <authorList>
            <person name="Engelberts J.P."/>
            <person name="Robbins S.J."/>
            <person name="De Goeij J.M."/>
            <person name="Aranda M."/>
            <person name="Bell S.C."/>
            <person name="Webster N.S."/>
        </authorList>
    </citation>
    <scope>NUCLEOTIDE SEQUENCE</scope>
    <source>
        <strain evidence="3">SB0664_bin_27</strain>
    </source>
</reference>
<gene>
    <name evidence="3" type="ORF">F4Y42_18320</name>
</gene>
<accession>A0A6B0YY77</accession>
<dbReference type="InterPro" id="IPR000683">
    <property type="entry name" value="Gfo/Idh/MocA-like_OxRdtase_N"/>
</dbReference>
<dbReference type="SUPFAM" id="SSF55347">
    <property type="entry name" value="Glyceraldehyde-3-phosphate dehydrogenase-like, C-terminal domain"/>
    <property type="match status" value="1"/>
</dbReference>
<dbReference type="EMBL" id="VXRG01000150">
    <property type="protein sequence ID" value="MXY95401.1"/>
    <property type="molecule type" value="Genomic_DNA"/>
</dbReference>
<dbReference type="Gene3D" id="3.30.360.10">
    <property type="entry name" value="Dihydrodipicolinate Reductase, domain 2"/>
    <property type="match status" value="1"/>
</dbReference>
<dbReference type="PANTHER" id="PTHR43377:SF1">
    <property type="entry name" value="BILIVERDIN REDUCTASE A"/>
    <property type="match status" value="1"/>
</dbReference>
<dbReference type="PANTHER" id="PTHR43377">
    <property type="entry name" value="BILIVERDIN REDUCTASE A"/>
    <property type="match status" value="1"/>
</dbReference>
<dbReference type="Gene3D" id="3.40.50.720">
    <property type="entry name" value="NAD(P)-binding Rossmann-like Domain"/>
    <property type="match status" value="1"/>
</dbReference>
<dbReference type="InterPro" id="IPR051450">
    <property type="entry name" value="Gfo/Idh/MocA_Oxidoreductases"/>
</dbReference>
<dbReference type="InterPro" id="IPR055170">
    <property type="entry name" value="GFO_IDH_MocA-like_dom"/>
</dbReference>
<protein>
    <submittedName>
        <fullName evidence="3">Gfo/Idh/MocA family oxidoreductase</fullName>
    </submittedName>
</protein>
<proteinExistence type="predicted"/>
<organism evidence="3">
    <name type="scientific">Caldilineaceae bacterium SB0664_bin_27</name>
    <dbReference type="NCBI Taxonomy" id="2605260"/>
    <lineage>
        <taxon>Bacteria</taxon>
        <taxon>Bacillati</taxon>
        <taxon>Chloroflexota</taxon>
        <taxon>Caldilineae</taxon>
        <taxon>Caldilineales</taxon>
        <taxon>Caldilineaceae</taxon>
    </lineage>
</organism>
<dbReference type="InterPro" id="IPR036291">
    <property type="entry name" value="NAD(P)-bd_dom_sf"/>
</dbReference>
<feature type="domain" description="GFO/IDH/MocA-like oxidoreductase" evidence="2">
    <location>
        <begin position="126"/>
        <end position="255"/>
    </location>
</feature>
<evidence type="ECO:0000259" key="2">
    <source>
        <dbReference type="Pfam" id="PF22725"/>
    </source>
</evidence>
<name>A0A6B0YY77_9CHLR</name>
<evidence type="ECO:0000313" key="3">
    <source>
        <dbReference type="EMBL" id="MXY95401.1"/>
    </source>
</evidence>
<dbReference type="Pfam" id="PF22725">
    <property type="entry name" value="GFO_IDH_MocA_C3"/>
    <property type="match status" value="1"/>
</dbReference>
<sequence length="337" mass="35918">MKRVGIVGAGGISRTHADRWSRMPGIDLAGFYDIVEDAALGAVQRSGGKVFSSLNELFDAVDYVDVCTPGTAHIGPVVAALEAGLPTVCEKPLANSVADCEQIVDAAERTGTPLFVAQVVRFFPQFAKAKQVLDSGAIGAPGVIRTVRSGSYPDAGSAWRKGLAITSYYADFAKSGGVLLDLSIHDIDYQRWCFGEIERVFARGMMFAGKEPKDHALLTMRFANGAVGHIEGSWAYPRGRSSTRIEIAGTGGIIEWDSRARQPVDIAIAQDDGSLASSSSSPTAPQHDPYYAELAHFVSCVEAEEPFLVTPYDGLMAVKVSRAAIESLETGRAVTIS</sequence>
<dbReference type="SUPFAM" id="SSF51735">
    <property type="entry name" value="NAD(P)-binding Rossmann-fold domains"/>
    <property type="match status" value="1"/>
</dbReference>
<dbReference type="AlphaFoldDB" id="A0A6B0YY77"/>
<evidence type="ECO:0000259" key="1">
    <source>
        <dbReference type="Pfam" id="PF01408"/>
    </source>
</evidence>
<feature type="domain" description="Gfo/Idh/MocA-like oxidoreductase N-terminal" evidence="1">
    <location>
        <begin position="3"/>
        <end position="117"/>
    </location>
</feature>
<comment type="caution">
    <text evidence="3">The sequence shown here is derived from an EMBL/GenBank/DDBJ whole genome shotgun (WGS) entry which is preliminary data.</text>
</comment>